<dbReference type="Pfam" id="PF10224">
    <property type="entry name" value="DUF2205"/>
    <property type="match status" value="1"/>
</dbReference>
<name>A0A9P6NS66_9BASI</name>
<comment type="caution">
    <text evidence="1">The sequence shown here is derived from an EMBL/GenBank/DDBJ whole genome shotgun (WGS) entry which is preliminary data.</text>
</comment>
<dbReference type="AlphaFoldDB" id="A0A9P6NS66"/>
<proteinExistence type="predicted"/>
<evidence type="ECO:0000313" key="1">
    <source>
        <dbReference type="EMBL" id="KAG0149268.1"/>
    </source>
</evidence>
<keyword evidence="2" id="KW-1185">Reference proteome</keyword>
<dbReference type="OrthoDB" id="2163284at2759"/>
<reference evidence="1" key="1">
    <citation type="submission" date="2013-11" db="EMBL/GenBank/DDBJ databases">
        <title>Genome sequence of the fusiform rust pathogen reveals effectors for host alternation and coevolution with pine.</title>
        <authorList>
            <consortium name="DOE Joint Genome Institute"/>
            <person name="Smith K."/>
            <person name="Pendleton A."/>
            <person name="Kubisiak T."/>
            <person name="Anderson C."/>
            <person name="Salamov A."/>
            <person name="Aerts A."/>
            <person name="Riley R."/>
            <person name="Clum A."/>
            <person name="Lindquist E."/>
            <person name="Ence D."/>
            <person name="Campbell M."/>
            <person name="Kronenberg Z."/>
            <person name="Feau N."/>
            <person name="Dhillon B."/>
            <person name="Hamelin R."/>
            <person name="Burleigh J."/>
            <person name="Smith J."/>
            <person name="Yandell M."/>
            <person name="Nelson C."/>
            <person name="Grigoriev I."/>
            <person name="Davis J."/>
        </authorList>
    </citation>
    <scope>NUCLEOTIDE SEQUENCE</scope>
    <source>
        <strain evidence="1">G11</strain>
    </source>
</reference>
<dbReference type="EMBL" id="MU167229">
    <property type="protein sequence ID" value="KAG0149268.1"/>
    <property type="molecule type" value="Genomic_DNA"/>
</dbReference>
<protein>
    <submittedName>
        <fullName evidence="1">Uncharacterized protein</fullName>
    </submittedName>
</protein>
<sequence length="80" mass="9004">MEEDSDIGHSAWSTTDSDSQVLAKDDLIREICSLQGSLKELSERVDKVQGECDRKKADNETLQTYVNNLTRQNMLITSAK</sequence>
<gene>
    <name evidence="1" type="ORF">CROQUDRAFT_653841</name>
</gene>
<dbReference type="InterPro" id="IPR019357">
    <property type="entry name" value="SCOC"/>
</dbReference>
<accession>A0A9P6NS66</accession>
<organism evidence="1 2">
    <name type="scientific">Cronartium quercuum f. sp. fusiforme G11</name>
    <dbReference type="NCBI Taxonomy" id="708437"/>
    <lineage>
        <taxon>Eukaryota</taxon>
        <taxon>Fungi</taxon>
        <taxon>Dikarya</taxon>
        <taxon>Basidiomycota</taxon>
        <taxon>Pucciniomycotina</taxon>
        <taxon>Pucciniomycetes</taxon>
        <taxon>Pucciniales</taxon>
        <taxon>Coleosporiaceae</taxon>
        <taxon>Cronartium</taxon>
    </lineage>
</organism>
<dbReference type="Proteomes" id="UP000886653">
    <property type="component" value="Unassembled WGS sequence"/>
</dbReference>
<dbReference type="Gene3D" id="1.20.5.170">
    <property type="match status" value="1"/>
</dbReference>
<evidence type="ECO:0000313" key="2">
    <source>
        <dbReference type="Proteomes" id="UP000886653"/>
    </source>
</evidence>